<dbReference type="Proteomes" id="UP001179952">
    <property type="component" value="Unassembled WGS sequence"/>
</dbReference>
<dbReference type="InterPro" id="IPR025322">
    <property type="entry name" value="PADRE_dom"/>
</dbReference>
<evidence type="ECO:0000313" key="1">
    <source>
        <dbReference type="EMBL" id="KAK1279668.1"/>
    </source>
</evidence>
<organism evidence="1 2">
    <name type="scientific">Acorus gramineus</name>
    <name type="common">Dwarf sweet flag</name>
    <dbReference type="NCBI Taxonomy" id="55184"/>
    <lineage>
        <taxon>Eukaryota</taxon>
        <taxon>Viridiplantae</taxon>
        <taxon>Streptophyta</taxon>
        <taxon>Embryophyta</taxon>
        <taxon>Tracheophyta</taxon>
        <taxon>Spermatophyta</taxon>
        <taxon>Magnoliopsida</taxon>
        <taxon>Liliopsida</taxon>
        <taxon>Acoraceae</taxon>
        <taxon>Acorus</taxon>
    </lineage>
</organism>
<reference evidence="1" key="2">
    <citation type="submission" date="2023-06" db="EMBL/GenBank/DDBJ databases">
        <authorList>
            <person name="Ma L."/>
            <person name="Liu K.-W."/>
            <person name="Li Z."/>
            <person name="Hsiao Y.-Y."/>
            <person name="Qi Y."/>
            <person name="Fu T."/>
            <person name="Tang G."/>
            <person name="Zhang D."/>
            <person name="Sun W.-H."/>
            <person name="Liu D.-K."/>
            <person name="Li Y."/>
            <person name="Chen G.-Z."/>
            <person name="Liu X.-D."/>
            <person name="Liao X.-Y."/>
            <person name="Jiang Y.-T."/>
            <person name="Yu X."/>
            <person name="Hao Y."/>
            <person name="Huang J."/>
            <person name="Zhao X.-W."/>
            <person name="Ke S."/>
            <person name="Chen Y.-Y."/>
            <person name="Wu W.-L."/>
            <person name="Hsu J.-L."/>
            <person name="Lin Y.-F."/>
            <person name="Huang M.-D."/>
            <person name="Li C.-Y."/>
            <person name="Huang L."/>
            <person name="Wang Z.-W."/>
            <person name="Zhao X."/>
            <person name="Zhong W.-Y."/>
            <person name="Peng D.-H."/>
            <person name="Ahmad S."/>
            <person name="Lan S."/>
            <person name="Zhang J.-S."/>
            <person name="Tsai W.-C."/>
            <person name="Van De Peer Y."/>
            <person name="Liu Z.-J."/>
        </authorList>
    </citation>
    <scope>NUCLEOTIDE SEQUENCE</scope>
    <source>
        <strain evidence="1">SCP</strain>
        <tissue evidence="1">Leaves</tissue>
    </source>
</reference>
<sequence length="158" mass="17319">MGNYVSCASLTSNAIHSKMETKVVLPSGEVRRLDDIQSNAAELMLDSPGHFAAAARSLVEGRRFSPLAADEELELGEVYVMFPMRRVDSFVTRNDVGRVVLATAAAEAARMAQKGARVVVEEARKVVLEGAEFRQRLSVCRSRKPLLETIVEEGVSLR</sequence>
<dbReference type="PANTHER" id="PTHR33052">
    <property type="entry name" value="DUF4228 DOMAIN PROTEIN-RELATED"/>
    <property type="match status" value="1"/>
</dbReference>
<dbReference type="AlphaFoldDB" id="A0AAV9BUD5"/>
<protein>
    <submittedName>
        <fullName evidence="1">Uncharacterized protein</fullName>
    </submittedName>
</protein>
<keyword evidence="2" id="KW-1185">Reference proteome</keyword>
<reference evidence="1" key="1">
    <citation type="journal article" date="2023" name="Nat. Commun.">
        <title>Diploid and tetraploid genomes of Acorus and the evolution of monocots.</title>
        <authorList>
            <person name="Ma L."/>
            <person name="Liu K.W."/>
            <person name="Li Z."/>
            <person name="Hsiao Y.Y."/>
            <person name="Qi Y."/>
            <person name="Fu T."/>
            <person name="Tang G.D."/>
            <person name="Zhang D."/>
            <person name="Sun W.H."/>
            <person name="Liu D.K."/>
            <person name="Li Y."/>
            <person name="Chen G.Z."/>
            <person name="Liu X.D."/>
            <person name="Liao X.Y."/>
            <person name="Jiang Y.T."/>
            <person name="Yu X."/>
            <person name="Hao Y."/>
            <person name="Huang J."/>
            <person name="Zhao X.W."/>
            <person name="Ke S."/>
            <person name="Chen Y.Y."/>
            <person name="Wu W.L."/>
            <person name="Hsu J.L."/>
            <person name="Lin Y.F."/>
            <person name="Huang M.D."/>
            <person name="Li C.Y."/>
            <person name="Huang L."/>
            <person name="Wang Z.W."/>
            <person name="Zhao X."/>
            <person name="Zhong W.Y."/>
            <person name="Peng D.H."/>
            <person name="Ahmad S."/>
            <person name="Lan S."/>
            <person name="Zhang J.S."/>
            <person name="Tsai W.C."/>
            <person name="Van de Peer Y."/>
            <person name="Liu Z.J."/>
        </authorList>
    </citation>
    <scope>NUCLEOTIDE SEQUENCE</scope>
    <source>
        <strain evidence="1">SCP</strain>
    </source>
</reference>
<proteinExistence type="predicted"/>
<dbReference type="EMBL" id="JAUJYN010000001">
    <property type="protein sequence ID" value="KAK1279668.1"/>
    <property type="molecule type" value="Genomic_DNA"/>
</dbReference>
<evidence type="ECO:0000313" key="2">
    <source>
        <dbReference type="Proteomes" id="UP001179952"/>
    </source>
</evidence>
<accession>A0AAV9BUD5</accession>
<gene>
    <name evidence="1" type="ORF">QJS04_geneDACA002972</name>
</gene>
<comment type="caution">
    <text evidence="1">The sequence shown here is derived from an EMBL/GenBank/DDBJ whole genome shotgun (WGS) entry which is preliminary data.</text>
</comment>
<dbReference type="Pfam" id="PF14009">
    <property type="entry name" value="PADRE"/>
    <property type="match status" value="1"/>
</dbReference>
<name>A0AAV9BUD5_ACOGR</name>